<dbReference type="AlphaFoldDB" id="A0A364K1K3"/>
<dbReference type="Gene3D" id="1.10.260.40">
    <property type="entry name" value="lambda repressor-like DNA-binding domains"/>
    <property type="match status" value="1"/>
</dbReference>
<accession>A0A364K1K3</accession>
<evidence type="ECO:0000313" key="2">
    <source>
        <dbReference type="EMBL" id="RAL21909.1"/>
    </source>
</evidence>
<gene>
    <name evidence="2" type="ORF">DL897_15065</name>
</gene>
<keyword evidence="3" id="KW-1185">Reference proteome</keyword>
<reference evidence="2 3" key="1">
    <citation type="submission" date="2018-06" db="EMBL/GenBank/DDBJ databases">
        <title>Thermoflavimicrobium daqus sp. nov., a thermophilic microbe isolated from Moutai-flavour Daqu.</title>
        <authorList>
            <person name="Wang X."/>
            <person name="Zhou H."/>
        </authorList>
    </citation>
    <scope>NUCLEOTIDE SEQUENCE [LARGE SCALE GENOMIC DNA]</scope>
    <source>
        <strain evidence="2 3">FBKL4.011</strain>
    </source>
</reference>
<feature type="domain" description="HTH cro/C1-type" evidence="1">
    <location>
        <begin position="8"/>
        <end position="62"/>
    </location>
</feature>
<sequence length="77" mass="8801">MGKRRFSIKKYLAQLGWTQATLARKSGVPPQIISKYMIGSKTYTIDYLIDIKETFQKAGLQLNGIEDLFEDEKKDGD</sequence>
<proteinExistence type="predicted"/>
<name>A0A364K1K3_9BACL</name>
<evidence type="ECO:0000313" key="3">
    <source>
        <dbReference type="Proteomes" id="UP000251213"/>
    </source>
</evidence>
<dbReference type="RefSeq" id="WP_113659951.1">
    <property type="nucleotide sequence ID" value="NZ_KZ845673.1"/>
</dbReference>
<dbReference type="PROSITE" id="PS50943">
    <property type="entry name" value="HTH_CROC1"/>
    <property type="match status" value="1"/>
</dbReference>
<dbReference type="Pfam" id="PF01381">
    <property type="entry name" value="HTH_3"/>
    <property type="match status" value="1"/>
</dbReference>
<comment type="caution">
    <text evidence="2">The sequence shown here is derived from an EMBL/GenBank/DDBJ whole genome shotgun (WGS) entry which is preliminary data.</text>
</comment>
<reference evidence="2 3" key="2">
    <citation type="submission" date="2018-06" db="EMBL/GenBank/DDBJ databases">
        <authorList>
            <person name="Zhirakovskaya E."/>
        </authorList>
    </citation>
    <scope>NUCLEOTIDE SEQUENCE [LARGE SCALE GENOMIC DNA]</scope>
    <source>
        <strain evidence="2 3">FBKL4.011</strain>
    </source>
</reference>
<evidence type="ECO:0000259" key="1">
    <source>
        <dbReference type="PROSITE" id="PS50943"/>
    </source>
</evidence>
<dbReference type="SUPFAM" id="SSF47413">
    <property type="entry name" value="lambda repressor-like DNA-binding domains"/>
    <property type="match status" value="1"/>
</dbReference>
<dbReference type="SMART" id="SM00530">
    <property type="entry name" value="HTH_XRE"/>
    <property type="match status" value="1"/>
</dbReference>
<dbReference type="OrthoDB" id="2968479at2"/>
<dbReference type="Proteomes" id="UP000251213">
    <property type="component" value="Unassembled WGS sequence"/>
</dbReference>
<organism evidence="2 3">
    <name type="scientific">Thermoflavimicrobium daqui</name>
    <dbReference type="NCBI Taxonomy" id="2137476"/>
    <lineage>
        <taxon>Bacteria</taxon>
        <taxon>Bacillati</taxon>
        <taxon>Bacillota</taxon>
        <taxon>Bacilli</taxon>
        <taxon>Bacillales</taxon>
        <taxon>Thermoactinomycetaceae</taxon>
        <taxon>Thermoflavimicrobium</taxon>
    </lineage>
</organism>
<dbReference type="CDD" id="cd00093">
    <property type="entry name" value="HTH_XRE"/>
    <property type="match status" value="1"/>
</dbReference>
<protein>
    <recommendedName>
        <fullName evidence="1">HTH cro/C1-type domain-containing protein</fullName>
    </recommendedName>
</protein>
<dbReference type="EMBL" id="QJKK01000011">
    <property type="protein sequence ID" value="RAL21909.1"/>
    <property type="molecule type" value="Genomic_DNA"/>
</dbReference>
<dbReference type="InterPro" id="IPR010982">
    <property type="entry name" value="Lambda_DNA-bd_dom_sf"/>
</dbReference>
<dbReference type="InterPro" id="IPR001387">
    <property type="entry name" value="Cro/C1-type_HTH"/>
</dbReference>
<dbReference type="GO" id="GO:0003677">
    <property type="term" value="F:DNA binding"/>
    <property type="evidence" value="ECO:0007669"/>
    <property type="project" value="InterPro"/>
</dbReference>